<dbReference type="SUPFAM" id="SSF46894">
    <property type="entry name" value="C-terminal effector domain of the bipartite response regulators"/>
    <property type="match status" value="1"/>
</dbReference>
<keyword evidence="6" id="KW-1185">Reference proteome</keyword>
<dbReference type="InterPro" id="IPR000792">
    <property type="entry name" value="Tscrpt_reg_LuxR_C"/>
</dbReference>
<dbReference type="PRINTS" id="PR00038">
    <property type="entry name" value="HTHLUXR"/>
</dbReference>
<organism evidence="5 6">
    <name type="scientific">Aurantiacibacter xanthus</name>
    <dbReference type="NCBI Taxonomy" id="1784712"/>
    <lineage>
        <taxon>Bacteria</taxon>
        <taxon>Pseudomonadati</taxon>
        <taxon>Pseudomonadota</taxon>
        <taxon>Alphaproteobacteria</taxon>
        <taxon>Sphingomonadales</taxon>
        <taxon>Erythrobacteraceae</taxon>
        <taxon>Aurantiacibacter</taxon>
    </lineage>
</organism>
<feature type="domain" description="HTH luxR-type" evidence="4">
    <location>
        <begin position="174"/>
        <end position="239"/>
    </location>
</feature>
<dbReference type="EMBL" id="QXFM01000007">
    <property type="protein sequence ID" value="RIV92812.1"/>
    <property type="molecule type" value="Genomic_DNA"/>
</dbReference>
<comment type="caution">
    <text evidence="5">The sequence shown here is derived from an EMBL/GenBank/DDBJ whole genome shotgun (WGS) entry which is preliminary data.</text>
</comment>
<dbReference type="Pfam" id="PF03472">
    <property type="entry name" value="Autoind_bind"/>
    <property type="match status" value="1"/>
</dbReference>
<dbReference type="Proteomes" id="UP000265366">
    <property type="component" value="Unassembled WGS sequence"/>
</dbReference>
<evidence type="ECO:0000313" key="5">
    <source>
        <dbReference type="EMBL" id="RIV92812.1"/>
    </source>
</evidence>
<dbReference type="GO" id="GO:0006355">
    <property type="term" value="P:regulation of DNA-templated transcription"/>
    <property type="evidence" value="ECO:0007669"/>
    <property type="project" value="InterPro"/>
</dbReference>
<dbReference type="PROSITE" id="PS50043">
    <property type="entry name" value="HTH_LUXR_2"/>
    <property type="match status" value="1"/>
</dbReference>
<dbReference type="PANTHER" id="PTHR44688">
    <property type="entry name" value="DNA-BINDING TRANSCRIPTIONAL ACTIVATOR DEVR_DOSR"/>
    <property type="match status" value="1"/>
</dbReference>
<name>A0A3A1PGR8_9SPHN</name>
<dbReference type="AlphaFoldDB" id="A0A3A1PGR8"/>
<evidence type="ECO:0000256" key="2">
    <source>
        <dbReference type="ARBA" id="ARBA00023125"/>
    </source>
</evidence>
<keyword evidence="2" id="KW-0238">DNA-binding</keyword>
<dbReference type="SUPFAM" id="SSF75516">
    <property type="entry name" value="Pheromone-binding domain of LuxR-like quorum-sensing transcription factors"/>
    <property type="match status" value="1"/>
</dbReference>
<proteinExistence type="predicted"/>
<dbReference type="Pfam" id="PF00196">
    <property type="entry name" value="GerE"/>
    <property type="match status" value="1"/>
</dbReference>
<dbReference type="Gene3D" id="1.10.10.10">
    <property type="entry name" value="Winged helix-like DNA-binding domain superfamily/Winged helix DNA-binding domain"/>
    <property type="match status" value="1"/>
</dbReference>
<reference evidence="5 6" key="1">
    <citation type="submission" date="2018-08" db="EMBL/GenBank/DDBJ databases">
        <title>Erythrobacter zhengii sp.nov., a bacterium isolated from deep-sea sediment.</title>
        <authorList>
            <person name="Fang C."/>
            <person name="Wu Y.-H."/>
            <person name="Sun C."/>
            <person name="Wang H."/>
            <person name="Cheng H."/>
            <person name="Meng F.-X."/>
            <person name="Wang C.-S."/>
            <person name="Xu X.-W."/>
        </authorList>
    </citation>
    <scope>NUCLEOTIDE SEQUENCE [LARGE SCALE GENOMIC DNA]</scope>
    <source>
        <strain evidence="5 6">CCTCC AB 2015396</strain>
    </source>
</reference>
<evidence type="ECO:0000256" key="3">
    <source>
        <dbReference type="ARBA" id="ARBA00023163"/>
    </source>
</evidence>
<protein>
    <submittedName>
        <fullName evidence="5">LuxR family transcriptional regulator</fullName>
    </submittedName>
</protein>
<dbReference type="InterPro" id="IPR036693">
    <property type="entry name" value="TF_LuxR_autoind-bd_dom_sf"/>
</dbReference>
<evidence type="ECO:0000256" key="1">
    <source>
        <dbReference type="ARBA" id="ARBA00023015"/>
    </source>
</evidence>
<gene>
    <name evidence="5" type="ORF">D2V17_01140</name>
</gene>
<keyword evidence="1" id="KW-0805">Transcription regulation</keyword>
<dbReference type="InterPro" id="IPR005143">
    <property type="entry name" value="TF_LuxR_autoind-bd_dom"/>
</dbReference>
<evidence type="ECO:0000259" key="4">
    <source>
        <dbReference type="PROSITE" id="PS50043"/>
    </source>
</evidence>
<dbReference type="CDD" id="cd06170">
    <property type="entry name" value="LuxR_C_like"/>
    <property type="match status" value="1"/>
</dbReference>
<dbReference type="PANTHER" id="PTHR44688:SF16">
    <property type="entry name" value="DNA-BINDING TRANSCRIPTIONAL ACTIVATOR DEVR_DOSR"/>
    <property type="match status" value="1"/>
</dbReference>
<dbReference type="InterPro" id="IPR036388">
    <property type="entry name" value="WH-like_DNA-bd_sf"/>
</dbReference>
<keyword evidence="3" id="KW-0804">Transcription</keyword>
<dbReference type="Gene3D" id="3.30.450.80">
    <property type="entry name" value="Transcription factor LuxR-like, autoinducer-binding domain"/>
    <property type="match status" value="1"/>
</dbReference>
<dbReference type="GO" id="GO:0003677">
    <property type="term" value="F:DNA binding"/>
    <property type="evidence" value="ECO:0007669"/>
    <property type="project" value="UniProtKB-KW"/>
</dbReference>
<sequence length="249" mass="27553">MMSGLGMAREFFGLARQASTNADLVQALACVSSNMGFDYFALTHHVDFASAGHAAVRLHNYPDDWVAWFDARRLGVSDPVHRASQATSIGFTWQQVPELIRLTTNDRHVLQCARERGIGDGFTVPAHVPGEATGSCSFAVAPGRCVLVDILPLAQLAGAFAFEAARRINGMRSLNTHAPTLTERQRDCVLWMARGKTDWEIARILGLSQETVTQHLKQARERYDVPKRSVLAVRALFDGLISFSDIFRR</sequence>
<accession>A0A3A1PGR8</accession>
<evidence type="ECO:0000313" key="6">
    <source>
        <dbReference type="Proteomes" id="UP000265366"/>
    </source>
</evidence>
<dbReference type="OrthoDB" id="3679796at2"/>
<dbReference type="SMART" id="SM00421">
    <property type="entry name" value="HTH_LUXR"/>
    <property type="match status" value="1"/>
</dbReference>
<dbReference type="InterPro" id="IPR016032">
    <property type="entry name" value="Sig_transdc_resp-reg_C-effctor"/>
</dbReference>